<dbReference type="NCBIfam" id="TIGR02968">
    <property type="entry name" value="succ_dehyd_anc"/>
    <property type="match status" value="1"/>
</dbReference>
<keyword evidence="6" id="KW-0813">Transport</keyword>
<comment type="function">
    <text evidence="2">Membrane-anchoring subunit of succinate dehydrogenase (SDH).</text>
</comment>
<dbReference type="GO" id="GO:0020037">
    <property type="term" value="F:heme binding"/>
    <property type="evidence" value="ECO:0007669"/>
    <property type="project" value="InterPro"/>
</dbReference>
<evidence type="ECO:0000256" key="1">
    <source>
        <dbReference type="ARBA" id="ARBA00001971"/>
    </source>
</evidence>
<feature type="transmembrane region" description="Helical" evidence="15">
    <location>
        <begin position="29"/>
        <end position="52"/>
    </location>
</feature>
<dbReference type="RefSeq" id="WP_123521914.1">
    <property type="nucleotide sequence ID" value="NZ_JBHLWF010000005.1"/>
</dbReference>
<dbReference type="GO" id="GO:0016020">
    <property type="term" value="C:membrane"/>
    <property type="evidence" value="ECO:0007669"/>
    <property type="project" value="UniProtKB-SubCell"/>
</dbReference>
<comment type="caution">
    <text evidence="16">The sequence shown here is derived from an EMBL/GenBank/DDBJ whole genome shotgun (WGS) entry which is preliminary data.</text>
</comment>
<keyword evidence="14 15" id="KW-0472">Membrane</keyword>
<evidence type="ECO:0000256" key="12">
    <source>
        <dbReference type="ARBA" id="ARBA00022989"/>
    </source>
</evidence>
<keyword evidence="7" id="KW-0816">Tricarboxylic acid cycle</keyword>
<evidence type="ECO:0000256" key="7">
    <source>
        <dbReference type="ARBA" id="ARBA00022532"/>
    </source>
</evidence>
<dbReference type="GO" id="GO:0006099">
    <property type="term" value="P:tricarboxylic acid cycle"/>
    <property type="evidence" value="ECO:0007669"/>
    <property type="project" value="UniProtKB-UniPathway"/>
</dbReference>
<dbReference type="GO" id="GO:0046872">
    <property type="term" value="F:metal ion binding"/>
    <property type="evidence" value="ECO:0007669"/>
    <property type="project" value="UniProtKB-KW"/>
</dbReference>
<name>A0A4S3L033_9GAMM</name>
<keyword evidence="13" id="KW-0408">Iron</keyword>
<comment type="cofactor">
    <cofactor evidence="1">
        <name>heme</name>
        <dbReference type="ChEBI" id="CHEBI:30413"/>
    </cofactor>
</comment>
<comment type="subcellular location">
    <subcellularLocation>
        <location evidence="3">Membrane</location>
        <topology evidence="3">Multi-pass membrane protein</topology>
    </subcellularLocation>
</comment>
<keyword evidence="11" id="KW-0249">Electron transport</keyword>
<keyword evidence="10" id="KW-0479">Metal-binding</keyword>
<evidence type="ECO:0000256" key="6">
    <source>
        <dbReference type="ARBA" id="ARBA00022448"/>
    </source>
</evidence>
<dbReference type="InterPro" id="IPR014312">
    <property type="entry name" value="Succ_DH_anchor"/>
</dbReference>
<evidence type="ECO:0000256" key="13">
    <source>
        <dbReference type="ARBA" id="ARBA00023004"/>
    </source>
</evidence>
<dbReference type="CDD" id="cd03495">
    <property type="entry name" value="SQR_TypeC_SdhD_like"/>
    <property type="match status" value="1"/>
</dbReference>
<keyword evidence="12 15" id="KW-1133">Transmembrane helix</keyword>
<evidence type="ECO:0000256" key="8">
    <source>
        <dbReference type="ARBA" id="ARBA00022617"/>
    </source>
</evidence>
<dbReference type="Pfam" id="PF01127">
    <property type="entry name" value="Sdh_cyt"/>
    <property type="match status" value="1"/>
</dbReference>
<dbReference type="AlphaFoldDB" id="A0A4S3L033"/>
<evidence type="ECO:0000256" key="15">
    <source>
        <dbReference type="SAM" id="Phobius"/>
    </source>
</evidence>
<reference evidence="16 17" key="1">
    <citation type="submission" date="2019-03" db="EMBL/GenBank/DDBJ databases">
        <title>Genomic Encyclopedia of Type Strains, Phase IV (KMG-IV): sequencing the most valuable type-strain genomes for metagenomic binning, comparative biology and taxonomic classification.</title>
        <authorList>
            <person name="Goeker M."/>
        </authorList>
    </citation>
    <scope>NUCLEOTIDE SEQUENCE [LARGE SCALE GENOMIC DNA]</scope>
    <source>
        <strain evidence="16 17">DSM 21944</strain>
    </source>
</reference>
<dbReference type="EMBL" id="SMAF01000001">
    <property type="protein sequence ID" value="TCT01155.1"/>
    <property type="molecule type" value="Genomic_DNA"/>
</dbReference>
<protein>
    <recommendedName>
        <fullName evidence="5">Succinate dehydrogenase hydrophobic membrane anchor subunit</fullName>
    </recommendedName>
</protein>
<keyword evidence="8" id="KW-0349">Heme</keyword>
<organism evidence="16 17">
    <name type="scientific">Pseudofulvimonas gallinarii</name>
    <dbReference type="NCBI Taxonomy" id="634155"/>
    <lineage>
        <taxon>Bacteria</taxon>
        <taxon>Pseudomonadati</taxon>
        <taxon>Pseudomonadota</taxon>
        <taxon>Gammaproteobacteria</taxon>
        <taxon>Lysobacterales</taxon>
        <taxon>Rhodanobacteraceae</taxon>
        <taxon>Pseudofulvimonas</taxon>
    </lineage>
</organism>
<sequence>MAAAGKRMLTPLKRVKGLGSARSGTRHFWIQRVTAIALVPLTLWLVWVILGLVGQDAFVARARLAEPVTGMLLVAYIAALFWHTQLGLQVVIEDYVHTRWMEVALQILVKFAAVAGAVLATLAVIRIALGN</sequence>
<evidence type="ECO:0000256" key="2">
    <source>
        <dbReference type="ARBA" id="ARBA00004050"/>
    </source>
</evidence>
<dbReference type="Proteomes" id="UP000294599">
    <property type="component" value="Unassembled WGS sequence"/>
</dbReference>
<feature type="transmembrane region" description="Helical" evidence="15">
    <location>
        <begin position="64"/>
        <end position="83"/>
    </location>
</feature>
<dbReference type="InterPro" id="IPR000701">
    <property type="entry name" value="SuccDH_FuR_B_TM-su"/>
</dbReference>
<dbReference type="Gene3D" id="1.20.1300.10">
    <property type="entry name" value="Fumarate reductase/succinate dehydrogenase, transmembrane subunit"/>
    <property type="match status" value="1"/>
</dbReference>
<evidence type="ECO:0000256" key="14">
    <source>
        <dbReference type="ARBA" id="ARBA00023136"/>
    </source>
</evidence>
<keyword evidence="9 15" id="KW-0812">Transmembrane</keyword>
<dbReference type="UniPathway" id="UPA00223"/>
<accession>A0A4S3L033</accession>
<proteinExistence type="predicted"/>
<evidence type="ECO:0000313" key="17">
    <source>
        <dbReference type="Proteomes" id="UP000294599"/>
    </source>
</evidence>
<evidence type="ECO:0000256" key="4">
    <source>
        <dbReference type="ARBA" id="ARBA00005163"/>
    </source>
</evidence>
<evidence type="ECO:0000256" key="3">
    <source>
        <dbReference type="ARBA" id="ARBA00004141"/>
    </source>
</evidence>
<evidence type="ECO:0000313" key="16">
    <source>
        <dbReference type="EMBL" id="TCT01155.1"/>
    </source>
</evidence>
<feature type="transmembrane region" description="Helical" evidence="15">
    <location>
        <begin position="103"/>
        <end position="129"/>
    </location>
</feature>
<evidence type="ECO:0000256" key="9">
    <source>
        <dbReference type="ARBA" id="ARBA00022692"/>
    </source>
</evidence>
<evidence type="ECO:0000256" key="11">
    <source>
        <dbReference type="ARBA" id="ARBA00022982"/>
    </source>
</evidence>
<dbReference type="SUPFAM" id="SSF81343">
    <property type="entry name" value="Fumarate reductase respiratory complex transmembrane subunits"/>
    <property type="match status" value="1"/>
</dbReference>
<keyword evidence="17" id="KW-1185">Reference proteome</keyword>
<dbReference type="OrthoDB" id="9809280at2"/>
<comment type="pathway">
    <text evidence="4">Carbohydrate metabolism; tricarboxylic acid cycle.</text>
</comment>
<evidence type="ECO:0000256" key="5">
    <source>
        <dbReference type="ARBA" id="ARBA00019425"/>
    </source>
</evidence>
<dbReference type="InterPro" id="IPR034804">
    <property type="entry name" value="SQR/QFR_C/D"/>
</dbReference>
<gene>
    <name evidence="16" type="ORF">EDC25_1019</name>
</gene>
<evidence type="ECO:0000256" key="10">
    <source>
        <dbReference type="ARBA" id="ARBA00022723"/>
    </source>
</evidence>